<dbReference type="Gene3D" id="1.10.10.60">
    <property type="entry name" value="Homeodomain-like"/>
    <property type="match status" value="1"/>
</dbReference>
<sequence>MNKGPQITSQTGATKSGAPLAMSRAPAPDLRPWLYWWSMSEGELPPGVRVHCGRTVDHPCITFIFHDAWTAGTADGEQSWQPGKHGKALYFGPQTRRMPLSIAGKYTAIALHFNAGAAQLLGFPPPSETVNRIIDLDEYFGRDIPLAKLVPLGNDYETWLAVLEEDFLRPLVAQGGKERPDAISRAFETACLAEPEITVEEFASRQSVSKRTIERCIKQSFGITPKQALRRARALDMGAALLGVARPEDQPEIEDRYFDQSHQIKEVRAFFDMSPGELKNGMHPFLRLALEVRQRRRLDALNRLDPEELGPWRDPDSEPRSGPPEG</sequence>
<evidence type="ECO:0000259" key="2">
    <source>
        <dbReference type="PROSITE" id="PS01124"/>
    </source>
</evidence>
<feature type="domain" description="HTH araC/xylS-type" evidence="2">
    <location>
        <begin position="192"/>
        <end position="281"/>
    </location>
</feature>
<gene>
    <name evidence="3" type="ORF">I5L03_02845</name>
</gene>
<proteinExistence type="predicted"/>
<evidence type="ECO:0000256" key="1">
    <source>
        <dbReference type="SAM" id="MobiDB-lite"/>
    </source>
</evidence>
<keyword evidence="4" id="KW-1185">Reference proteome</keyword>
<feature type="region of interest" description="Disordered" evidence="1">
    <location>
        <begin position="304"/>
        <end position="326"/>
    </location>
</feature>
<feature type="compositionally biased region" description="Polar residues" evidence="1">
    <location>
        <begin position="1"/>
        <end position="14"/>
    </location>
</feature>
<dbReference type="Proteomes" id="UP000602442">
    <property type="component" value="Unassembled WGS sequence"/>
</dbReference>
<dbReference type="SMART" id="SM00342">
    <property type="entry name" value="HTH_ARAC"/>
    <property type="match status" value="1"/>
</dbReference>
<dbReference type="InterPro" id="IPR018060">
    <property type="entry name" value="HTH_AraC"/>
</dbReference>
<dbReference type="InterPro" id="IPR046532">
    <property type="entry name" value="DUF6597"/>
</dbReference>
<name>A0ABS0N1B7_9SPHN</name>
<evidence type="ECO:0000313" key="4">
    <source>
        <dbReference type="Proteomes" id="UP000602442"/>
    </source>
</evidence>
<protein>
    <recommendedName>
        <fullName evidence="2">HTH araC/xylS-type domain-containing protein</fullName>
    </recommendedName>
</protein>
<evidence type="ECO:0000313" key="3">
    <source>
        <dbReference type="EMBL" id="MBH5321522.1"/>
    </source>
</evidence>
<dbReference type="RefSeq" id="WP_197920175.1">
    <property type="nucleotide sequence ID" value="NZ_CAWPTA010000006.1"/>
</dbReference>
<accession>A0ABS0N1B7</accession>
<feature type="region of interest" description="Disordered" evidence="1">
    <location>
        <begin position="1"/>
        <end position="23"/>
    </location>
</feature>
<comment type="caution">
    <text evidence="3">The sequence shown here is derived from an EMBL/GenBank/DDBJ whole genome shotgun (WGS) entry which is preliminary data.</text>
</comment>
<organism evidence="3 4">
    <name type="scientific">Aurantiacibacter sediminis</name>
    <dbReference type="NCBI Taxonomy" id="2793064"/>
    <lineage>
        <taxon>Bacteria</taxon>
        <taxon>Pseudomonadati</taxon>
        <taxon>Pseudomonadota</taxon>
        <taxon>Alphaproteobacteria</taxon>
        <taxon>Sphingomonadales</taxon>
        <taxon>Erythrobacteraceae</taxon>
        <taxon>Aurantiacibacter</taxon>
    </lineage>
</organism>
<dbReference type="Pfam" id="PF20240">
    <property type="entry name" value="DUF6597"/>
    <property type="match status" value="1"/>
</dbReference>
<dbReference type="PROSITE" id="PS01124">
    <property type="entry name" value="HTH_ARAC_FAMILY_2"/>
    <property type="match status" value="1"/>
</dbReference>
<dbReference type="EMBL" id="JAEANY010000001">
    <property type="protein sequence ID" value="MBH5321522.1"/>
    <property type="molecule type" value="Genomic_DNA"/>
</dbReference>
<feature type="compositionally biased region" description="Basic and acidic residues" evidence="1">
    <location>
        <begin position="304"/>
        <end position="319"/>
    </location>
</feature>
<reference evidence="3 4" key="1">
    <citation type="submission" date="2020-11" db="EMBL/GenBank/DDBJ databases">
        <title>Erythrobacter sediminis sp. nov., a marine bacterium from a tidal flat of Garorim Bay.</title>
        <authorList>
            <person name="Kim D."/>
            <person name="Yoo Y."/>
            <person name="Kim J.-J."/>
        </authorList>
    </citation>
    <scope>NUCLEOTIDE SEQUENCE [LARGE SCALE GENOMIC DNA]</scope>
    <source>
        <strain evidence="3 4">JGD-13</strain>
    </source>
</reference>